<proteinExistence type="predicted"/>
<evidence type="ECO:0000313" key="1">
    <source>
        <dbReference type="EMBL" id="CAE8624872.1"/>
    </source>
</evidence>
<keyword evidence="2" id="KW-1185">Reference proteome</keyword>
<evidence type="ECO:0000313" key="2">
    <source>
        <dbReference type="Proteomes" id="UP000654075"/>
    </source>
</evidence>
<dbReference type="OrthoDB" id="447251at2759"/>
<feature type="non-terminal residue" evidence="1">
    <location>
        <position position="1"/>
    </location>
</feature>
<comment type="caution">
    <text evidence="1">The sequence shown here is derived from an EMBL/GenBank/DDBJ whole genome shotgun (WGS) entry which is preliminary data.</text>
</comment>
<organism evidence="1 2">
    <name type="scientific">Polarella glacialis</name>
    <name type="common">Dinoflagellate</name>
    <dbReference type="NCBI Taxonomy" id="89957"/>
    <lineage>
        <taxon>Eukaryota</taxon>
        <taxon>Sar</taxon>
        <taxon>Alveolata</taxon>
        <taxon>Dinophyceae</taxon>
        <taxon>Suessiales</taxon>
        <taxon>Suessiaceae</taxon>
        <taxon>Polarella</taxon>
    </lineage>
</organism>
<feature type="non-terminal residue" evidence="1">
    <location>
        <position position="154"/>
    </location>
</feature>
<dbReference type="AlphaFoldDB" id="A0A813GF78"/>
<reference evidence="1" key="1">
    <citation type="submission" date="2021-02" db="EMBL/GenBank/DDBJ databases">
        <authorList>
            <person name="Dougan E. K."/>
            <person name="Rhodes N."/>
            <person name="Thang M."/>
            <person name="Chan C."/>
        </authorList>
    </citation>
    <scope>NUCLEOTIDE SEQUENCE</scope>
</reference>
<name>A0A813GF78_POLGL</name>
<dbReference type="Proteomes" id="UP000654075">
    <property type="component" value="Unassembled WGS sequence"/>
</dbReference>
<gene>
    <name evidence="1" type="ORF">PGLA1383_LOCUS41972</name>
</gene>
<protein>
    <submittedName>
        <fullName evidence="1">Uncharacterized protein</fullName>
    </submittedName>
</protein>
<dbReference type="EMBL" id="CAJNNV010028516">
    <property type="protein sequence ID" value="CAE8624872.1"/>
    <property type="molecule type" value="Genomic_DNA"/>
</dbReference>
<sequence>VLVNRRKSGELFLNLLDLRGLTVARNHLSGEELWFLVGIQADVTHLLETAGGEFDGTILEKTQQVTNQVRAKLADDLGALALSGALQGVQQSKPFEESEDSQEGARGWRPLAKPVWRSLHTSLEAVRSPQGRVTEPIAVPTECKDGNSSRIWTA</sequence>
<accession>A0A813GF78</accession>